<dbReference type="OrthoDB" id="1864854at2759"/>
<name>A0A9Q0KN75_9MAGN</name>
<protein>
    <recommendedName>
        <fullName evidence="1">Poor homologous synapsis 1 PH domain-containing protein</fullName>
    </recommendedName>
</protein>
<accession>A0A9Q0KN75</accession>
<proteinExistence type="predicted"/>
<reference evidence="2" key="1">
    <citation type="journal article" date="2023" name="Plant J.">
        <title>The genome of the king protea, Protea cynaroides.</title>
        <authorList>
            <person name="Chang J."/>
            <person name="Duong T.A."/>
            <person name="Schoeman C."/>
            <person name="Ma X."/>
            <person name="Roodt D."/>
            <person name="Barker N."/>
            <person name="Li Z."/>
            <person name="Van de Peer Y."/>
            <person name="Mizrachi E."/>
        </authorList>
    </citation>
    <scope>NUCLEOTIDE SEQUENCE</scope>
    <source>
        <tissue evidence="2">Young leaves</tissue>
    </source>
</reference>
<evidence type="ECO:0000313" key="2">
    <source>
        <dbReference type="EMBL" id="KAJ4973673.1"/>
    </source>
</evidence>
<gene>
    <name evidence="2" type="ORF">NE237_006847</name>
</gene>
<organism evidence="2 3">
    <name type="scientific">Protea cynaroides</name>
    <dbReference type="NCBI Taxonomy" id="273540"/>
    <lineage>
        <taxon>Eukaryota</taxon>
        <taxon>Viridiplantae</taxon>
        <taxon>Streptophyta</taxon>
        <taxon>Embryophyta</taxon>
        <taxon>Tracheophyta</taxon>
        <taxon>Spermatophyta</taxon>
        <taxon>Magnoliopsida</taxon>
        <taxon>Proteales</taxon>
        <taxon>Proteaceae</taxon>
        <taxon>Protea</taxon>
    </lineage>
</organism>
<dbReference type="EMBL" id="JAMYWD010000004">
    <property type="protein sequence ID" value="KAJ4973673.1"/>
    <property type="molecule type" value="Genomic_DNA"/>
</dbReference>
<dbReference type="AlphaFoldDB" id="A0A9Q0KN75"/>
<sequence>MAGVLLPAETGNVATSLTAIEGQWEVEFARFFNFPSIPLPSTSLALKSIRKSTIDRLRGTWLSSSSTASLQLLTCHSSPELVLVVSLQGKIHEEHFVSTLHFSWPQVSCVYQCLARGSRVVFASYRDSVGQIQKFALRFSASSEAKSFINVLKGRLENMINIVCPQNNIKSELFSSNELQCRVLEDASDVSSDVICVNSALTYSPQMLPWDCKAAEETTCLQEPAPANNFESISSALPPSFTALLASCCSEGEQDQPKVPEEVDMMTQITRCMLDPSFNDMLIKVEKAITEMGGDLAI</sequence>
<dbReference type="Proteomes" id="UP001141806">
    <property type="component" value="Unassembled WGS sequence"/>
</dbReference>
<dbReference type="InterPro" id="IPR057619">
    <property type="entry name" value="PH_PHS1"/>
</dbReference>
<keyword evidence="3" id="KW-1185">Reference proteome</keyword>
<feature type="domain" description="Poor homologous synapsis 1 PH" evidence="1">
    <location>
        <begin position="23"/>
        <end position="161"/>
    </location>
</feature>
<comment type="caution">
    <text evidence="2">The sequence shown here is derived from an EMBL/GenBank/DDBJ whole genome shotgun (WGS) entry which is preliminary data.</text>
</comment>
<evidence type="ECO:0000313" key="3">
    <source>
        <dbReference type="Proteomes" id="UP001141806"/>
    </source>
</evidence>
<evidence type="ECO:0000259" key="1">
    <source>
        <dbReference type="Pfam" id="PF25349"/>
    </source>
</evidence>
<dbReference type="Pfam" id="PF25349">
    <property type="entry name" value="PH_PHS1"/>
    <property type="match status" value="1"/>
</dbReference>